<keyword evidence="3" id="KW-1185">Reference proteome</keyword>
<proteinExistence type="predicted"/>
<dbReference type="PANTHER" id="PTHR37305:SF1">
    <property type="entry name" value="MEMBRANE PROTEIN"/>
    <property type="match status" value="1"/>
</dbReference>
<evidence type="ECO:0000256" key="1">
    <source>
        <dbReference type="SAM" id="Phobius"/>
    </source>
</evidence>
<name>A0A1Y3GD29_9EURY</name>
<dbReference type="GO" id="GO:0005886">
    <property type="term" value="C:plasma membrane"/>
    <property type="evidence" value="ECO:0007669"/>
    <property type="project" value="UniProtKB-SubCell"/>
</dbReference>
<feature type="transmembrane region" description="Helical" evidence="1">
    <location>
        <begin position="189"/>
        <end position="211"/>
    </location>
</feature>
<dbReference type="Pfam" id="PF12679">
    <property type="entry name" value="ABC2_membrane_2"/>
    <property type="match status" value="1"/>
</dbReference>
<protein>
    <submittedName>
        <fullName evidence="2">ABC-type transport system permease involved in multi-copper enzyme maturation</fullName>
    </submittedName>
</protein>
<sequence length="217" mass="23955">MVAGSSLSFFDLLMFSIIIISVLYASRFIAGEKTQKTLQLLVSRPVKRWKIIIGKYISFIVLFIPLLVGSVILMAIWIDIIDIGRSGWDVFFSYVAATMIYSFVYSSIATLFSTISKNTTTAALGSFIFLVGWVIIDFLTIYMPEETAEIIEHVSLAHHANEILGYISNGEAAIFAAGGIPADPGTQGFLYSLIVIITLIILPILLAVLVFNRMEIN</sequence>
<evidence type="ECO:0000313" key="2">
    <source>
        <dbReference type="EMBL" id="OUJ19348.1"/>
    </source>
</evidence>
<evidence type="ECO:0000313" key="3">
    <source>
        <dbReference type="Proteomes" id="UP000195137"/>
    </source>
</evidence>
<reference evidence="2 3" key="1">
    <citation type="submission" date="2016-12" db="EMBL/GenBank/DDBJ databases">
        <title>Discovery of methanogenic haloarchaea.</title>
        <authorList>
            <person name="Sorokin D.Y."/>
            <person name="Makarova K.S."/>
            <person name="Abbas B."/>
            <person name="Ferrer M."/>
            <person name="Golyshin P.N."/>
        </authorList>
    </citation>
    <scope>NUCLEOTIDE SEQUENCE [LARGE SCALE GENOMIC DNA]</scope>
    <source>
        <strain evidence="2">AMET1</strain>
    </source>
</reference>
<feature type="transmembrane region" description="Helical" evidence="1">
    <location>
        <begin position="124"/>
        <end position="143"/>
    </location>
</feature>
<feature type="transmembrane region" description="Helical" evidence="1">
    <location>
        <begin position="51"/>
        <end position="78"/>
    </location>
</feature>
<dbReference type="GO" id="GO:0140359">
    <property type="term" value="F:ABC-type transporter activity"/>
    <property type="evidence" value="ECO:0007669"/>
    <property type="project" value="InterPro"/>
</dbReference>
<keyword evidence="1" id="KW-1133">Transmembrane helix</keyword>
<dbReference type="AlphaFoldDB" id="A0A1Y3GD29"/>
<gene>
    <name evidence="2" type="ORF">AMET1_0017</name>
</gene>
<organism evidence="2 3">
    <name type="scientific">Methanonatronarchaeum thermophilum</name>
    <dbReference type="NCBI Taxonomy" id="1927129"/>
    <lineage>
        <taxon>Archaea</taxon>
        <taxon>Methanobacteriati</taxon>
        <taxon>Methanobacteriota</taxon>
        <taxon>Methanonatronarchaeia</taxon>
        <taxon>Methanonatronarchaeales</taxon>
        <taxon>Methanonatronarchaeaceae</taxon>
        <taxon>Methanonatronarchaeum</taxon>
    </lineage>
</organism>
<dbReference type="Proteomes" id="UP000195137">
    <property type="component" value="Unassembled WGS sequence"/>
</dbReference>
<accession>A0A1Y3GD29</accession>
<feature type="transmembrane region" description="Helical" evidence="1">
    <location>
        <begin position="90"/>
        <end position="112"/>
    </location>
</feature>
<keyword evidence="1" id="KW-0812">Transmembrane</keyword>
<keyword evidence="1" id="KW-0472">Membrane</keyword>
<feature type="transmembrane region" description="Helical" evidence="1">
    <location>
        <begin position="12"/>
        <end position="30"/>
    </location>
</feature>
<dbReference type="PANTHER" id="PTHR37305">
    <property type="entry name" value="INTEGRAL MEMBRANE PROTEIN-RELATED"/>
    <property type="match status" value="1"/>
</dbReference>
<comment type="caution">
    <text evidence="2">The sequence shown here is derived from an EMBL/GenBank/DDBJ whole genome shotgun (WGS) entry which is preliminary data.</text>
</comment>
<dbReference type="EMBL" id="MRZU01000002">
    <property type="protein sequence ID" value="OUJ19348.1"/>
    <property type="molecule type" value="Genomic_DNA"/>
</dbReference>